<dbReference type="InterPro" id="IPR010935">
    <property type="entry name" value="SMC_hinge"/>
</dbReference>
<dbReference type="InterPro" id="IPR027417">
    <property type="entry name" value="P-loop_NTPase"/>
</dbReference>
<dbReference type="Gene3D" id="3.30.70.1620">
    <property type="match status" value="1"/>
</dbReference>
<dbReference type="InterPro" id="IPR036277">
    <property type="entry name" value="SMC_hinge_sf"/>
</dbReference>
<dbReference type="Proteomes" id="UP001152562">
    <property type="component" value="Unassembled WGS sequence"/>
</dbReference>
<dbReference type="SUPFAM" id="SSF52540">
    <property type="entry name" value="P-loop containing nucleoside triphosphate hydrolases"/>
    <property type="match status" value="1"/>
</dbReference>
<dbReference type="InterPro" id="IPR003395">
    <property type="entry name" value="RecF/RecN/SMC_N"/>
</dbReference>
<dbReference type="PANTHER" id="PTHR43977">
    <property type="entry name" value="STRUCTURAL MAINTENANCE OF CHROMOSOMES PROTEIN 3"/>
    <property type="match status" value="1"/>
</dbReference>
<evidence type="ECO:0000256" key="2">
    <source>
        <dbReference type="SAM" id="Coils"/>
    </source>
</evidence>
<dbReference type="Pfam" id="PF02463">
    <property type="entry name" value="SMC_N"/>
    <property type="match status" value="1"/>
</dbReference>
<sequence>MMEKSHAEERLTGLEREFSSSSSQHRRDLETIAKQQAVVDRLQLYNVVVDTEVTSKLLLQRGQLQTRTTIIPLNKISPARRPAETVRIAQEFKVALDLVKFPERVRAAMQWVFGGTLVCADLETAKRVTFHPRVRTRCVTLDGDVFDPAGTLSGGARAKGCSVQVMLSELKQLEQQLQQLESEQTQCSDNLAGMQAAADKYAALQQKLEMSRHSLEVAKSCVAATAHAQLHDEIESLREQVKELSAAEYKKAEQALKKAKQEAERHNSLWKQREQEFETLRLEIQEWENAVNTAEAQLKETTDNTADLAQALKSLEKEHTWIPSERQYFGLAGGVYDWGGRAPAETAACLTQLRERKDRLARGLNTRAHTLLGSEEQQYQEVLRKNQVVEQDRKKLVEVMGELDEKKRRTLIAACDQVNRDYVSILSTLLPGAQAQLRPPPGQGVLDGLEQEKYGKESLTELSGGQRSLVALSLVLAMLLFKPAPLYILDEVDAALDLSHTQNIGIMLKEHFRHSQIG</sequence>
<evidence type="ECO:0000313" key="6">
    <source>
        <dbReference type="Proteomes" id="UP001152562"/>
    </source>
</evidence>
<evidence type="ECO:0000256" key="1">
    <source>
        <dbReference type="ARBA" id="ARBA00023054"/>
    </source>
</evidence>
<feature type="domain" description="SMC hinge" evidence="4">
    <location>
        <begin position="36"/>
        <end position="129"/>
    </location>
</feature>
<organism evidence="5 6">
    <name type="scientific">Pieris brassicae</name>
    <name type="common">White butterfly</name>
    <name type="synonym">Large white butterfly</name>
    <dbReference type="NCBI Taxonomy" id="7116"/>
    <lineage>
        <taxon>Eukaryota</taxon>
        <taxon>Metazoa</taxon>
        <taxon>Ecdysozoa</taxon>
        <taxon>Arthropoda</taxon>
        <taxon>Hexapoda</taxon>
        <taxon>Insecta</taxon>
        <taxon>Pterygota</taxon>
        <taxon>Neoptera</taxon>
        <taxon>Endopterygota</taxon>
        <taxon>Lepidoptera</taxon>
        <taxon>Glossata</taxon>
        <taxon>Ditrysia</taxon>
        <taxon>Papilionoidea</taxon>
        <taxon>Pieridae</taxon>
        <taxon>Pierinae</taxon>
        <taxon>Pieris</taxon>
    </lineage>
</organism>
<evidence type="ECO:0000313" key="5">
    <source>
        <dbReference type="EMBL" id="CAH4035802.1"/>
    </source>
</evidence>
<dbReference type="GO" id="GO:0005694">
    <property type="term" value="C:chromosome"/>
    <property type="evidence" value="ECO:0007669"/>
    <property type="project" value="InterPro"/>
</dbReference>
<accession>A0A9P0TP62</accession>
<feature type="coiled-coil region" evidence="2">
    <location>
        <begin position="227"/>
        <end position="318"/>
    </location>
</feature>
<dbReference type="AlphaFoldDB" id="A0A9P0TP62"/>
<comment type="caution">
    <text evidence="5">The sequence shown here is derived from an EMBL/GenBank/DDBJ whole genome shotgun (WGS) entry which is preliminary data.</text>
</comment>
<dbReference type="SUPFAM" id="SSF75553">
    <property type="entry name" value="Smc hinge domain"/>
    <property type="match status" value="1"/>
</dbReference>
<dbReference type="GO" id="GO:0005524">
    <property type="term" value="F:ATP binding"/>
    <property type="evidence" value="ECO:0007669"/>
    <property type="project" value="InterPro"/>
</dbReference>
<protein>
    <recommendedName>
        <fullName evidence="4">SMC hinge domain-containing protein</fullName>
    </recommendedName>
</protein>
<evidence type="ECO:0000256" key="3">
    <source>
        <dbReference type="SAM" id="MobiDB-lite"/>
    </source>
</evidence>
<dbReference type="GO" id="GO:0051276">
    <property type="term" value="P:chromosome organization"/>
    <property type="evidence" value="ECO:0007669"/>
    <property type="project" value="InterPro"/>
</dbReference>
<proteinExistence type="predicted"/>
<feature type="coiled-coil region" evidence="2">
    <location>
        <begin position="163"/>
        <end position="197"/>
    </location>
</feature>
<feature type="region of interest" description="Disordered" evidence="3">
    <location>
        <begin position="1"/>
        <end position="26"/>
    </location>
</feature>
<dbReference type="Gene3D" id="3.40.50.300">
    <property type="entry name" value="P-loop containing nucleotide triphosphate hydrolases"/>
    <property type="match status" value="1"/>
</dbReference>
<feature type="compositionally biased region" description="Basic and acidic residues" evidence="3">
    <location>
        <begin position="1"/>
        <end position="18"/>
    </location>
</feature>
<evidence type="ECO:0000259" key="4">
    <source>
        <dbReference type="SMART" id="SM00968"/>
    </source>
</evidence>
<dbReference type="SMART" id="SM00968">
    <property type="entry name" value="SMC_hinge"/>
    <property type="match status" value="1"/>
</dbReference>
<dbReference type="Pfam" id="PF06470">
    <property type="entry name" value="SMC_hinge"/>
    <property type="match status" value="1"/>
</dbReference>
<gene>
    <name evidence="5" type="ORF">PIBRA_LOCUS11821</name>
</gene>
<dbReference type="EMBL" id="CALOZG010000045">
    <property type="protein sequence ID" value="CAH4035802.1"/>
    <property type="molecule type" value="Genomic_DNA"/>
</dbReference>
<keyword evidence="1 2" id="KW-0175">Coiled coil</keyword>
<keyword evidence="6" id="KW-1185">Reference proteome</keyword>
<name>A0A9P0TP62_PIEBR</name>
<reference evidence="5" key="1">
    <citation type="submission" date="2022-05" db="EMBL/GenBank/DDBJ databases">
        <authorList>
            <person name="Okamura Y."/>
        </authorList>
    </citation>
    <scope>NUCLEOTIDE SEQUENCE</scope>
</reference>